<keyword evidence="3" id="KW-1185">Reference proteome</keyword>
<sequence>MSRLPMHPLLVSTVEDIQNFGSMLPQLRTISNGNLPLDLKPQSAAPSDGNNSPDGDVTVTQEAVFSPATPTAPSITAPAPDAKMGSAAPVKGDSDSKIIEYLATLRNDIGPEAVNAAIAFLSEIKNYQDSSWFTPQRRMKLTKTWTDINTEVYKNQKVAGSLPFDEQRNFIDAINDLWFFAHCAKFPSLDDDLFSDLHSTHKSTIRAVFDDHQLSPTEKTRIFRAFYRLERVSRLIAALRYPHAQLTPWEVEELVSAYQHVHNQYRLVFEQVNRDFLDRLAELTHPAQPRGYNQLQQRGLMAGFLCLARSDDLLDLKMIVWWHRTTAAGAKSSAAFLIRCSLSSARKTAATFRMEKFLSQPAQFETHNLDIEYYHSTGVAFWDQERFESILESGALANGAVVTPGSGGGGSLILLERPVQGRGWLRAAANSIERENSGVFKYTLEPRPETMVDLPAPLKVLDGEGFKFTKEVEV</sequence>
<evidence type="ECO:0000313" key="3">
    <source>
        <dbReference type="Proteomes" id="UP001285441"/>
    </source>
</evidence>
<reference evidence="2" key="1">
    <citation type="journal article" date="2023" name="Mol. Phylogenet. Evol.">
        <title>Genome-scale phylogeny and comparative genomics of the fungal order Sordariales.</title>
        <authorList>
            <person name="Hensen N."/>
            <person name="Bonometti L."/>
            <person name="Westerberg I."/>
            <person name="Brannstrom I.O."/>
            <person name="Guillou S."/>
            <person name="Cros-Aarteil S."/>
            <person name="Calhoun S."/>
            <person name="Haridas S."/>
            <person name="Kuo A."/>
            <person name="Mondo S."/>
            <person name="Pangilinan J."/>
            <person name="Riley R."/>
            <person name="LaButti K."/>
            <person name="Andreopoulos B."/>
            <person name="Lipzen A."/>
            <person name="Chen C."/>
            <person name="Yan M."/>
            <person name="Daum C."/>
            <person name="Ng V."/>
            <person name="Clum A."/>
            <person name="Steindorff A."/>
            <person name="Ohm R.A."/>
            <person name="Martin F."/>
            <person name="Silar P."/>
            <person name="Natvig D.O."/>
            <person name="Lalanne C."/>
            <person name="Gautier V."/>
            <person name="Ament-Velasquez S.L."/>
            <person name="Kruys A."/>
            <person name="Hutchinson M.I."/>
            <person name="Powell A.J."/>
            <person name="Barry K."/>
            <person name="Miller A.N."/>
            <person name="Grigoriev I.V."/>
            <person name="Debuchy R."/>
            <person name="Gladieux P."/>
            <person name="Hiltunen Thoren M."/>
            <person name="Johannesson H."/>
        </authorList>
    </citation>
    <scope>NUCLEOTIDE SEQUENCE</scope>
    <source>
        <strain evidence="2">CBS 232.78</strain>
    </source>
</reference>
<dbReference type="EMBL" id="JAULSW010000010">
    <property type="protein sequence ID" value="KAK3368363.1"/>
    <property type="molecule type" value="Genomic_DNA"/>
</dbReference>
<evidence type="ECO:0000256" key="1">
    <source>
        <dbReference type="SAM" id="MobiDB-lite"/>
    </source>
</evidence>
<proteinExistence type="predicted"/>
<feature type="compositionally biased region" description="Low complexity" evidence="1">
    <location>
        <begin position="67"/>
        <end position="82"/>
    </location>
</feature>
<gene>
    <name evidence="2" type="ORF">B0H63DRAFT_455143</name>
</gene>
<comment type="caution">
    <text evidence="2">The sequence shown here is derived from an EMBL/GenBank/DDBJ whole genome shotgun (WGS) entry which is preliminary data.</text>
</comment>
<dbReference type="Proteomes" id="UP001285441">
    <property type="component" value="Unassembled WGS sequence"/>
</dbReference>
<dbReference type="AlphaFoldDB" id="A0AAE0K1J5"/>
<reference evidence="2" key="2">
    <citation type="submission" date="2023-06" db="EMBL/GenBank/DDBJ databases">
        <authorList>
            <consortium name="Lawrence Berkeley National Laboratory"/>
            <person name="Haridas S."/>
            <person name="Hensen N."/>
            <person name="Bonometti L."/>
            <person name="Westerberg I."/>
            <person name="Brannstrom I.O."/>
            <person name="Guillou S."/>
            <person name="Cros-Aarteil S."/>
            <person name="Calhoun S."/>
            <person name="Kuo A."/>
            <person name="Mondo S."/>
            <person name="Pangilinan J."/>
            <person name="Riley R."/>
            <person name="LaButti K."/>
            <person name="Andreopoulos B."/>
            <person name="Lipzen A."/>
            <person name="Chen C."/>
            <person name="Yanf M."/>
            <person name="Daum C."/>
            <person name="Ng V."/>
            <person name="Clum A."/>
            <person name="Steindorff A."/>
            <person name="Ohm R."/>
            <person name="Martin F."/>
            <person name="Silar P."/>
            <person name="Natvig D."/>
            <person name="Lalanne C."/>
            <person name="Gautier V."/>
            <person name="Ament-velasquez S.L."/>
            <person name="Kruys A."/>
            <person name="Hutchinson M.I."/>
            <person name="Powell A.J."/>
            <person name="Barry K."/>
            <person name="Miller A.N."/>
            <person name="Grigoriev I.V."/>
            <person name="Debuchy R."/>
            <person name="Gladieux P."/>
            <person name="Thoren M.H."/>
            <person name="Johannesson H."/>
        </authorList>
    </citation>
    <scope>NUCLEOTIDE SEQUENCE</scope>
    <source>
        <strain evidence="2">CBS 232.78</strain>
    </source>
</reference>
<evidence type="ECO:0000313" key="2">
    <source>
        <dbReference type="EMBL" id="KAK3368363.1"/>
    </source>
</evidence>
<accession>A0AAE0K1J5</accession>
<feature type="region of interest" description="Disordered" evidence="1">
    <location>
        <begin position="34"/>
        <end position="92"/>
    </location>
</feature>
<feature type="compositionally biased region" description="Polar residues" evidence="1">
    <location>
        <begin position="44"/>
        <end position="63"/>
    </location>
</feature>
<organism evidence="2 3">
    <name type="scientific">Podospora didyma</name>
    <dbReference type="NCBI Taxonomy" id="330526"/>
    <lineage>
        <taxon>Eukaryota</taxon>
        <taxon>Fungi</taxon>
        <taxon>Dikarya</taxon>
        <taxon>Ascomycota</taxon>
        <taxon>Pezizomycotina</taxon>
        <taxon>Sordariomycetes</taxon>
        <taxon>Sordariomycetidae</taxon>
        <taxon>Sordariales</taxon>
        <taxon>Podosporaceae</taxon>
        <taxon>Podospora</taxon>
    </lineage>
</organism>
<name>A0AAE0K1J5_9PEZI</name>
<protein>
    <submittedName>
        <fullName evidence="2">Uncharacterized protein</fullName>
    </submittedName>
</protein>